<reference evidence="1 2" key="1">
    <citation type="journal article" date="2013" name="Genome Announc.">
        <title>Draft Genome Sequence of Cesiribacter andamanensis Strain AMV16T, Isolated from a Soil Sample from a Mud Volcano in the Andaman Islands, India.</title>
        <authorList>
            <person name="Shivaji S."/>
            <person name="Ara S."/>
            <person name="Begum Z."/>
            <person name="Srinivas T.N."/>
            <person name="Singh A."/>
            <person name="Kumar Pinnaka A."/>
        </authorList>
    </citation>
    <scope>NUCLEOTIDE SEQUENCE [LARGE SCALE GENOMIC DNA]</scope>
    <source>
        <strain evidence="1 2">AMV16</strain>
    </source>
</reference>
<keyword evidence="2" id="KW-1185">Reference proteome</keyword>
<name>M7N2D8_9BACT</name>
<dbReference type="Proteomes" id="UP000011910">
    <property type="component" value="Unassembled WGS sequence"/>
</dbReference>
<dbReference type="STRING" id="1279009.ADICEAN_03509"/>
<dbReference type="AlphaFoldDB" id="M7N2D8"/>
<dbReference type="OrthoDB" id="780137at2"/>
<comment type="caution">
    <text evidence="1">The sequence shown here is derived from an EMBL/GenBank/DDBJ whole genome shotgun (WGS) entry which is preliminary data.</text>
</comment>
<evidence type="ECO:0000313" key="2">
    <source>
        <dbReference type="Proteomes" id="UP000011910"/>
    </source>
</evidence>
<proteinExistence type="predicted"/>
<organism evidence="1 2">
    <name type="scientific">Cesiribacter andamanensis AMV16</name>
    <dbReference type="NCBI Taxonomy" id="1279009"/>
    <lineage>
        <taxon>Bacteria</taxon>
        <taxon>Pseudomonadati</taxon>
        <taxon>Bacteroidota</taxon>
        <taxon>Cytophagia</taxon>
        <taxon>Cytophagales</taxon>
        <taxon>Cesiribacteraceae</taxon>
        <taxon>Cesiribacter</taxon>
    </lineage>
</organism>
<dbReference type="EMBL" id="AODQ01000121">
    <property type="protein sequence ID" value="EMR01376.1"/>
    <property type="molecule type" value="Genomic_DNA"/>
</dbReference>
<evidence type="ECO:0000313" key="1">
    <source>
        <dbReference type="EMBL" id="EMR01376.1"/>
    </source>
</evidence>
<protein>
    <submittedName>
        <fullName evidence="1">Uncharacterized protein</fullName>
    </submittedName>
</protein>
<sequence length="286" mass="31864">MASWLDWQHPQLQHSSSLVLQPADALSLPASLQQQRVQQQLEALVPRQKPPVRLQPPLLALAAVLLLGLLLQRVWHPPGADLQEEDLAFALPASDAARAQLAEVERLLPELQEARLRLAPPGYTGLAARMLPLADLEAPEGSRITWQLVFNKAVRQVYLTNQKNDTLRFRQNKGGDWTAQLEAGAPLFYRIGYATTTDTAFSPYLKISLLPDEAPRLRILSPDQYLLEQPGTPFAVSVEASDDYGLQDVYLSLTISRGRGEGVSFRDEKIWLNSTTAVKGFKKAWK</sequence>
<gene>
    <name evidence="1" type="ORF">ADICEAN_03509</name>
</gene>
<dbReference type="eggNOG" id="COG0803">
    <property type="taxonomic scope" value="Bacteria"/>
</dbReference>
<accession>M7N2D8</accession>